<dbReference type="OrthoDB" id="185373at2759"/>
<feature type="compositionally biased region" description="Basic residues" evidence="2">
    <location>
        <begin position="1365"/>
        <end position="1376"/>
    </location>
</feature>
<sequence>MCQKLGRDIDFGRIFMLIEGWVSLEGRSVVATFKAKGEDQRLAFEMARRNLAVTALKQPCQPRHAGAILEIMKEAQLYEDYLDLMVERLEGGLESKFSLTMLPKKYEAWKRFPGVRPSSRILSIMFDIYYPQHKAELKAIYRDWINTWGDLDRRGYPRFLSYFAGQAMIPAVEEMWHRYVTRYPDVLTTMEGYRNLLHAYAQAGNQARIDELLDDIGQRGIEMDTSSVNVLIKCAIQRGDSAKSFHLYEQLRQSNMANAETYDLLMMAAAHKGDMASVRTLLDASQEQSIAVTEQMSRALVLVYCKNSRGEAAEKLCQEFAEHGLRDAQLWNMVIRLLGLQGKMTQCYEVMQRMRQYGVEWDGQTYEMLMIALVKVKQVQAAFKVLTTGVKNSVFLATAKHYEIIIVGAARVDYTMAQTVAIMMEKAGMQVTLPVHVALLEMAWERAPTAGRTRRLAKGLVEVVRSLAPAYQEAGPEYMQDDDRRTAALRPSDRQRVLQQMSSLGRGLNVLAQMREFEVVEEVMLVYLDMFPEHAKGGLPPAMVAGLMASFQAEGRSRRVLELWSEAMSDARERWQYANNAVFAAHQYDLCTPLMVAMGTYRKIGYIQGLAESIESMLEAGFRLTRSCWIMAVEYAAETETHWEKAMDWCEVMLMPNWRGWEPPRPQLALRRRTTTNRQELRPNTAIIVKLQVHWLQLRHEADWLAHNSERLQRIENNHPALYRAWITSHWRAQLAAWVLPHRPSLNEAISELLRPLTYDELYCMRRTLIHQLKDPRWQAEERDRPGGDSAFHIVDNAPLGPLEQGSTRPASAQDLAHLAFRLDSKLREMEHRESKGGSMRHKMPEARGQRQSPSSQGHDHDETKRPKETWFDPLEGLEPGDSDEPHLQELGNYFDDTLSGKEKQVSRGPAPRATEGPVVPEGAWDGVFETNEDQRDKITTSTPDADPQSVVGVQTSKEEEKESATPPAALGHGSPDTENGLPTAPADPADADIKTMNEELSSPPALGDDSKPPNPYDLTGRPDLDDWFSESSDEPLIFPEYQKPYPWMESEEPLAPPDDLDNGNKEIEDMKPTAPIDLGKGNNKTSNKEAAIALDDLDKGSKEIEDMEAAVALDDLDKGSKEIEDMEAAVAPDDLDKGSKDTEPNESTDGPDPGSWCSDTDDETSPNSREYEEACSWVQSQLPPGSPDLKTAFERAENEAASYENAAERGYEDIEEAAKIPKETKRTILSHIFDHMDPSPHYNQDHPKWRDEAGNPKPEITPEQQKESLYEYVDLIKKLRITMKEINSRPDQNENGADSAMSEEESERKKEELVAMFERIEHLSNMIGDPAPQELRKSLDITPGLNLKTRPSRSSASMSTREARQKKRRASRARKRGEGGGQ</sequence>
<dbReference type="EMBL" id="NJET01000321">
    <property type="protein sequence ID" value="PHH58739.1"/>
    <property type="molecule type" value="Genomic_DNA"/>
</dbReference>
<dbReference type="Proteomes" id="UP000226192">
    <property type="component" value="Unassembled WGS sequence"/>
</dbReference>
<keyword evidence="4" id="KW-1185">Reference proteome</keyword>
<dbReference type="STRING" id="1399860.A0A2C5X6Z0"/>
<dbReference type="NCBIfam" id="TIGR00756">
    <property type="entry name" value="PPR"/>
    <property type="match status" value="1"/>
</dbReference>
<dbReference type="InterPro" id="IPR011990">
    <property type="entry name" value="TPR-like_helical_dom_sf"/>
</dbReference>
<dbReference type="PANTHER" id="PTHR47939:SF1">
    <property type="entry name" value="OS04G0684500 PROTEIN"/>
    <property type="match status" value="1"/>
</dbReference>
<organism evidence="3 4">
    <name type="scientific">Ophiocordyceps australis</name>
    <dbReference type="NCBI Taxonomy" id="1399860"/>
    <lineage>
        <taxon>Eukaryota</taxon>
        <taxon>Fungi</taxon>
        <taxon>Dikarya</taxon>
        <taxon>Ascomycota</taxon>
        <taxon>Pezizomycotina</taxon>
        <taxon>Sordariomycetes</taxon>
        <taxon>Hypocreomycetidae</taxon>
        <taxon>Hypocreales</taxon>
        <taxon>Ophiocordycipitaceae</taxon>
        <taxon>Ophiocordyceps</taxon>
    </lineage>
</organism>
<feature type="repeat" description="PPR" evidence="1">
    <location>
        <begin position="327"/>
        <end position="361"/>
    </location>
</feature>
<gene>
    <name evidence="3" type="ORF">CDD81_4729</name>
</gene>
<feature type="region of interest" description="Disordered" evidence="2">
    <location>
        <begin position="1116"/>
        <end position="1191"/>
    </location>
</feature>
<protein>
    <recommendedName>
        <fullName evidence="5">Pentacotripeptide-repeat region of PRORP domain-containing protein</fullName>
    </recommendedName>
</protein>
<feature type="region of interest" description="Disordered" evidence="2">
    <location>
        <begin position="1048"/>
        <end position="1085"/>
    </location>
</feature>
<evidence type="ECO:0008006" key="5">
    <source>
        <dbReference type="Google" id="ProtNLM"/>
    </source>
</evidence>
<feature type="region of interest" description="Disordered" evidence="2">
    <location>
        <begin position="1235"/>
        <end position="1267"/>
    </location>
</feature>
<feature type="region of interest" description="Disordered" evidence="2">
    <location>
        <begin position="1286"/>
        <end position="1383"/>
    </location>
</feature>
<dbReference type="Pfam" id="PF01535">
    <property type="entry name" value="PPR"/>
    <property type="match status" value="1"/>
</dbReference>
<evidence type="ECO:0000313" key="3">
    <source>
        <dbReference type="EMBL" id="PHH58739.1"/>
    </source>
</evidence>
<feature type="compositionally biased region" description="Basic and acidic residues" evidence="2">
    <location>
        <begin position="1235"/>
        <end position="1255"/>
    </location>
</feature>
<dbReference type="PANTHER" id="PTHR47939">
    <property type="entry name" value="MEMBRANE-ASSOCIATED SALT-INDUCIBLE PROTEIN-LIKE"/>
    <property type="match status" value="1"/>
</dbReference>
<feature type="compositionally biased region" description="Basic and acidic residues" evidence="2">
    <location>
        <begin position="858"/>
        <end position="871"/>
    </location>
</feature>
<feature type="compositionally biased region" description="Basic and acidic residues" evidence="2">
    <location>
        <begin position="776"/>
        <end position="787"/>
    </location>
</feature>
<feature type="compositionally biased region" description="Basic and acidic residues" evidence="2">
    <location>
        <begin position="1307"/>
        <end position="1323"/>
    </location>
</feature>
<evidence type="ECO:0000313" key="4">
    <source>
        <dbReference type="Proteomes" id="UP000226192"/>
    </source>
</evidence>
<name>A0A2C5X6Z0_9HYPO</name>
<dbReference type="SUPFAM" id="SSF48452">
    <property type="entry name" value="TPR-like"/>
    <property type="match status" value="1"/>
</dbReference>
<dbReference type="InterPro" id="IPR002885">
    <property type="entry name" value="PPR_rpt"/>
</dbReference>
<feature type="region of interest" description="Disordered" evidence="2">
    <location>
        <begin position="831"/>
        <end position="1036"/>
    </location>
</feature>
<feature type="compositionally biased region" description="Basic and acidic residues" evidence="2">
    <location>
        <begin position="1135"/>
        <end position="1144"/>
    </location>
</feature>
<dbReference type="PROSITE" id="PS51375">
    <property type="entry name" value="PPR"/>
    <property type="match status" value="1"/>
</dbReference>
<feature type="region of interest" description="Disordered" evidence="2">
    <location>
        <begin position="776"/>
        <end position="812"/>
    </location>
</feature>
<comment type="caution">
    <text evidence="3">The sequence shown here is derived from an EMBL/GenBank/DDBJ whole genome shotgun (WGS) entry which is preliminary data.</text>
</comment>
<accession>A0A2C5X6Z0</accession>
<evidence type="ECO:0000256" key="1">
    <source>
        <dbReference type="PROSITE-ProRule" id="PRU00708"/>
    </source>
</evidence>
<reference evidence="3 4" key="1">
    <citation type="submission" date="2017-06" db="EMBL/GenBank/DDBJ databases">
        <title>Ant-infecting Ophiocordyceps genomes reveal a high diversity of potential behavioral manipulation genes and a possible major role for enterotoxins.</title>
        <authorList>
            <person name="De Bekker C."/>
            <person name="Evans H.C."/>
            <person name="Brachmann A."/>
            <person name="Hughes D.P."/>
        </authorList>
    </citation>
    <scope>NUCLEOTIDE SEQUENCE [LARGE SCALE GENOMIC DNA]</scope>
    <source>
        <strain evidence="3 4">Map64</strain>
    </source>
</reference>
<dbReference type="Gene3D" id="1.25.40.10">
    <property type="entry name" value="Tetratricopeptide repeat domain"/>
    <property type="match status" value="2"/>
</dbReference>
<feature type="compositionally biased region" description="Basic and acidic residues" evidence="2">
    <location>
        <begin position="1063"/>
        <end position="1072"/>
    </location>
</feature>
<evidence type="ECO:0000256" key="2">
    <source>
        <dbReference type="SAM" id="MobiDB-lite"/>
    </source>
</evidence>
<dbReference type="InterPro" id="IPR050667">
    <property type="entry name" value="PPR-containing_protein"/>
</dbReference>
<proteinExistence type="predicted"/>